<dbReference type="EMBL" id="AP008957">
    <property type="protein sequence ID" value="BAH32488.1"/>
    <property type="molecule type" value="Genomic_DNA"/>
</dbReference>
<keyword evidence="1" id="KW-0812">Transmembrane</keyword>
<reference evidence="3" key="1">
    <citation type="submission" date="2005-03" db="EMBL/GenBank/DDBJ databases">
        <title>Comparison of the complete genome sequences of Rhodococcus erythropolis PR4 and Rhodococcus opacus B4.</title>
        <authorList>
            <person name="Takarada H."/>
            <person name="Sekine M."/>
            <person name="Hosoyama A."/>
            <person name="Yamada R."/>
            <person name="Fujisawa T."/>
            <person name="Omata S."/>
            <person name="Shimizu A."/>
            <person name="Tsukatani N."/>
            <person name="Tanikawa S."/>
            <person name="Fujita N."/>
            <person name="Harayama S."/>
        </authorList>
    </citation>
    <scope>NUCLEOTIDE SEQUENCE [LARGE SCALE GENOMIC DNA]</scope>
    <source>
        <strain evidence="3">PR4 / NBRC 100887</strain>
    </source>
</reference>
<dbReference type="Proteomes" id="UP000002204">
    <property type="component" value="Chromosome"/>
</dbReference>
<sequence length="53" mass="5855">MDLFPAEPAPWLYSGLVLGPTAVGLLAGIVFVVFVRRNRAQDRAITPDDRSER</sequence>
<accession>C0ZVV3</accession>
<keyword evidence="1" id="KW-0472">Membrane</keyword>
<keyword evidence="1" id="KW-1133">Transmembrane helix</keyword>
<evidence type="ECO:0000313" key="3">
    <source>
        <dbReference type="Proteomes" id="UP000002204"/>
    </source>
</evidence>
<evidence type="ECO:0000313" key="2">
    <source>
        <dbReference type="EMBL" id="BAH32488.1"/>
    </source>
</evidence>
<protein>
    <submittedName>
        <fullName evidence="2">Uncharacterized protein</fullName>
    </submittedName>
</protein>
<proteinExistence type="predicted"/>
<dbReference type="AlphaFoldDB" id="C0ZVV3"/>
<organism evidence="2 3">
    <name type="scientific">Rhodococcus erythropolis (strain PR4 / NBRC 100887)</name>
    <dbReference type="NCBI Taxonomy" id="234621"/>
    <lineage>
        <taxon>Bacteria</taxon>
        <taxon>Bacillati</taxon>
        <taxon>Actinomycetota</taxon>
        <taxon>Actinomycetes</taxon>
        <taxon>Mycobacteriales</taxon>
        <taxon>Nocardiaceae</taxon>
        <taxon>Rhodococcus</taxon>
        <taxon>Rhodococcus erythropolis group</taxon>
    </lineage>
</organism>
<name>C0ZVV3_RHOE4</name>
<gene>
    <name evidence="2" type="ordered locus">RER_17800</name>
</gene>
<evidence type="ECO:0000256" key="1">
    <source>
        <dbReference type="SAM" id="Phobius"/>
    </source>
</evidence>
<dbReference type="HOGENOM" id="CLU_3065630_0_0_11"/>
<dbReference type="KEGG" id="rer:RER_17800"/>
<feature type="transmembrane region" description="Helical" evidence="1">
    <location>
        <begin position="12"/>
        <end position="35"/>
    </location>
</feature>
<reference evidence="2 3" key="2">
    <citation type="journal article" date="2006" name="Environ. Microbiol.">
        <title>Sequence analysis of three plasmids harboured in Rhodococcus erythropolis strain PR4.</title>
        <authorList>
            <person name="Sekine M."/>
            <person name="Tanikawa S."/>
            <person name="Omata S."/>
            <person name="Saito M."/>
            <person name="Fujisawa T."/>
            <person name="Tsukatani N."/>
            <person name="Tajima T."/>
            <person name="Sekigawa T."/>
            <person name="Kosugi H."/>
            <person name="Matsuo Y."/>
            <person name="Nishiko R."/>
            <person name="Imamura K."/>
            <person name="Ito M."/>
            <person name="Narita H."/>
            <person name="Tago S."/>
            <person name="Fujita N."/>
            <person name="Harayama S."/>
        </authorList>
    </citation>
    <scope>NUCLEOTIDE SEQUENCE [LARGE SCALE GENOMIC DNA]</scope>
    <source>
        <strain evidence="3">PR4 / NBRC 100887</strain>
    </source>
</reference>